<dbReference type="PATRIC" id="fig|1619313.3.peg.2467"/>
<feature type="domain" description="Glycosyl transferase family 1" evidence="2">
    <location>
        <begin position="1059"/>
        <end position="1218"/>
    </location>
</feature>
<name>A0A0U5L3T7_9GAMM</name>
<gene>
    <name evidence="3" type="ORF">EM595_2374</name>
</gene>
<dbReference type="OrthoDB" id="6515232at2"/>
<dbReference type="GO" id="GO:0016757">
    <property type="term" value="F:glycosyltransferase activity"/>
    <property type="evidence" value="ECO:0007669"/>
    <property type="project" value="InterPro"/>
</dbReference>
<dbReference type="SUPFAM" id="SSF53756">
    <property type="entry name" value="UDP-Glycosyltransferase/glycogen phosphorylase"/>
    <property type="match status" value="3"/>
</dbReference>
<organism evidence="3 4">
    <name type="scientific">Duffyella gerundensis</name>
    <dbReference type="NCBI Taxonomy" id="1619313"/>
    <lineage>
        <taxon>Bacteria</taxon>
        <taxon>Pseudomonadati</taxon>
        <taxon>Pseudomonadota</taxon>
        <taxon>Gammaproteobacteria</taxon>
        <taxon>Enterobacterales</taxon>
        <taxon>Erwiniaceae</taxon>
        <taxon>Duffyella</taxon>
    </lineage>
</organism>
<keyword evidence="1 3" id="KW-0808">Transferase</keyword>
<dbReference type="PANTHER" id="PTHR46401">
    <property type="entry name" value="GLYCOSYLTRANSFERASE WBBK-RELATED"/>
    <property type="match status" value="1"/>
</dbReference>
<proteinExistence type="predicted"/>
<evidence type="ECO:0000313" key="3">
    <source>
        <dbReference type="EMBL" id="CUU24607.1"/>
    </source>
</evidence>
<dbReference type="KEGG" id="ege:EM595_2374"/>
<sequence length="1242" mass="140941">MRIAIDMQGLQSESRFRGIGRYTRAIIKSLVKLAFSKKYEVILIGNGAFPVKDIVNEFTPLVGRRAIKFWYPVGPCAFEQPGNHNNNTNAKIIREAFFKSHKPDVIYVPTMFEGYQDDSVLSVNEFDNVTPVVTTLYDLIPLHNPTQYLDPNPNYKKFYLDKISYLQACEKLLAISEFSKAEGQEYFKEKANDIINVSTACDDIFKVTALNSDQVRSLKVKFKLNKPFIMYSGGADERKNLPTLIKALSELPIEIRNTYDFVLAGKLSQFDIDNLNNHARKCRLEQMSMILTGYVSDEELVHLYNMCKLFVFPSWHEGFGLPALEALACGAVVIGAGNTSLPEVIGIEEALFDPHSVTDIKDKITHVLTNESLYASLKEKGLLRAQAFSWENSAAVALSALEEIVERRKIGRPDRIRSLNKKLAFFTPLSPARSGISLYSEELLPALSKYYDIDVVVDERQSDITDQENYRVINTKDFLNTADTYERIIYQMGNSIFHDYMHEILEIYPGIVCMHDFYLSNYFRYKETLAGHERLWSEQLLSSHGYSALIQRAEIGDDEKIMYQYPSNFNVLSNATAIIVHSDHSRKLAKKWYSNSRELDWEHIPLLRAAPISLDKKEVRNDLNISDETILICSFGILDSSKLNHMLIEALGALPKEPKEKIKMVFVGELGGNYKKTVDALIREHHLESVIEITGWASDTLYRQYLIAADIGVQLRALSRGETSAAVLDCMNYGLATIVNANGSMAELPNDRVIKLADDFVISDLISAIDKLCKNKQFREVLGKNAHNYISSEHSPENCAEACFNHIEAAYSEINVNVNYIINKLDIQGSEFERYASLLANNFPRLKSTRKIFFDVSLIKDSDLWTGIERVTRALLIELIKLSDNRFSVVPVYLSKEQSGYTLREANGFMKKLYPGIAPYIDFDRCIDFHPDDVYFSSELACDLVIDAQKSGFYDYLLKNNVNITFMIHDILPVTKNHFFPPGSNENFSAWLNILTEYSDKIVCVTEAVVNELKKYIAANNLNNPRLVMEYSHHGADISSTIPSGGISAHDLDRVNLIKQNQSFLMVGTLEPRKGHLQAIAAFDKLWAAGNKSHLVIVGKEGWKGLPDEARRTIPEIVYTINNHPLLNEKLFWFDNASDELLSELYQNADCLLYPSEDEGFGLPLIEASQHNKPLISRDIPVLREVAGEGAFYFKSNRPEALARAIEEWIELFKKNAHPDSAKIRWLSWGQSAENLVKKLFD</sequence>
<feature type="domain" description="Glycosyl transferase family 1" evidence="2">
    <location>
        <begin position="615"/>
        <end position="787"/>
    </location>
</feature>
<dbReference type="EMBL" id="LN907827">
    <property type="protein sequence ID" value="CUU24607.1"/>
    <property type="molecule type" value="Genomic_DNA"/>
</dbReference>
<dbReference type="Gene3D" id="3.40.50.2000">
    <property type="entry name" value="Glycogen Phosphorylase B"/>
    <property type="match status" value="4"/>
</dbReference>
<dbReference type="Pfam" id="PF00534">
    <property type="entry name" value="Glycos_transf_1"/>
    <property type="match status" value="3"/>
</dbReference>
<dbReference type="PANTHER" id="PTHR46401:SF2">
    <property type="entry name" value="GLYCOSYLTRANSFERASE WBBK-RELATED"/>
    <property type="match status" value="1"/>
</dbReference>
<dbReference type="InterPro" id="IPR001296">
    <property type="entry name" value="Glyco_trans_1"/>
</dbReference>
<dbReference type="STRING" id="1619313.EM595_2374"/>
<protein>
    <submittedName>
        <fullName evidence="3">Glycosyl transferase family 1</fullName>
    </submittedName>
</protein>
<feature type="domain" description="Glycosyl transferase family 1" evidence="2">
    <location>
        <begin position="221"/>
        <end position="381"/>
    </location>
</feature>
<dbReference type="AlphaFoldDB" id="A0A0U5L3T7"/>
<accession>A0A0U5L3T7</accession>
<evidence type="ECO:0000259" key="2">
    <source>
        <dbReference type="Pfam" id="PF00534"/>
    </source>
</evidence>
<dbReference type="GO" id="GO:0009103">
    <property type="term" value="P:lipopolysaccharide biosynthetic process"/>
    <property type="evidence" value="ECO:0007669"/>
    <property type="project" value="TreeGrafter"/>
</dbReference>
<dbReference type="RefSeq" id="WP_067432057.1">
    <property type="nucleotide sequence ID" value="NZ_LN907827.1"/>
</dbReference>
<evidence type="ECO:0000256" key="1">
    <source>
        <dbReference type="ARBA" id="ARBA00022679"/>
    </source>
</evidence>
<reference evidence="4" key="1">
    <citation type="submission" date="2015-11" db="EMBL/GenBank/DDBJ databases">
        <authorList>
            <person name="Blom J."/>
        </authorList>
    </citation>
    <scope>NUCLEOTIDE SEQUENCE [LARGE SCALE GENOMIC DNA]</scope>
</reference>
<dbReference type="CDD" id="cd03801">
    <property type="entry name" value="GT4_PimA-like"/>
    <property type="match status" value="1"/>
</dbReference>
<dbReference type="CDD" id="cd03809">
    <property type="entry name" value="GT4_MtfB-like"/>
    <property type="match status" value="2"/>
</dbReference>
<dbReference type="Proteomes" id="UP000059419">
    <property type="component" value="Chromosome 1"/>
</dbReference>
<keyword evidence="4" id="KW-1185">Reference proteome</keyword>
<evidence type="ECO:0000313" key="4">
    <source>
        <dbReference type="Proteomes" id="UP000059419"/>
    </source>
</evidence>